<dbReference type="PANTHER" id="PTHR24253:SF153">
    <property type="entry name" value="SERINE PROTEASE HEPSIN"/>
    <property type="match status" value="1"/>
</dbReference>
<dbReference type="PROSITE" id="PS50240">
    <property type="entry name" value="TRYPSIN_DOM"/>
    <property type="match status" value="1"/>
</dbReference>
<protein>
    <recommendedName>
        <fullName evidence="3">Peptidase S1 domain-containing protein</fullName>
    </recommendedName>
</protein>
<dbReference type="Gene3D" id="2.40.10.10">
    <property type="entry name" value="Trypsin-like serine proteases"/>
    <property type="match status" value="1"/>
</dbReference>
<evidence type="ECO:0000313" key="4">
    <source>
        <dbReference type="EMBL" id="MBB4678817.1"/>
    </source>
</evidence>
<sequence>MRLQTTALAATLAVVATMAGALPALAIKGGKQSPQPYSFMGSLQRPDSPRADGHVCGVTLIAPQWAITASHCVRNPNLAQVGTPRDWKVRFGALSTKTGGELTEVDKFYRYSNFVHEGDFALLHLKTPVRAEPAKMPSATPADHTPARIIGWGMTCDDRKPECYPEFLREADTKVQPDELCKPAGIHEEREICVGAEDGSVAPTNMDSGGPALIREGDRWVVVGAVSGGNSTQPIVYTDVHWYTAWINGITSGTAVPPDSPRPNLEGAVDLGMCAASVVRTPESRPQDPALLLTNGHCVRPEPPKPGSALVDLPADEVVRIGDRDGYAEATAKANRLLYATMTGTDIALYRLDRTYAELAADGAKIFQLAASPARAGEKIDVLSGGQGNRFSCVVEAEVPHLREDGYQQDGALRYAAGCGASHGSSGSPLVAADGVSVVGVHNTGNDDGEQCTRNNPCEVAADGTVTVKKGHRYGQRVSMIPACVGAGSVLDLGRPGCTLNRPAA</sequence>
<gene>
    <name evidence="4" type="ORF">HNR67_004935</name>
</gene>
<dbReference type="AlphaFoldDB" id="A0A7W7FV19"/>
<evidence type="ECO:0000256" key="1">
    <source>
        <dbReference type="ARBA" id="ARBA00023157"/>
    </source>
</evidence>
<feature type="signal peptide" evidence="2">
    <location>
        <begin position="1"/>
        <end position="26"/>
    </location>
</feature>
<name>A0A7W7FV19_9PSEU</name>
<dbReference type="CDD" id="cd00190">
    <property type="entry name" value="Tryp_SPc"/>
    <property type="match status" value="1"/>
</dbReference>
<keyword evidence="2" id="KW-0732">Signal</keyword>
<comment type="caution">
    <text evidence="4">The sequence shown here is derived from an EMBL/GenBank/DDBJ whole genome shotgun (WGS) entry which is preliminary data.</text>
</comment>
<keyword evidence="1" id="KW-1015">Disulfide bond</keyword>
<dbReference type="InterPro" id="IPR009003">
    <property type="entry name" value="Peptidase_S1_PA"/>
</dbReference>
<evidence type="ECO:0000259" key="3">
    <source>
        <dbReference type="PROSITE" id="PS50240"/>
    </source>
</evidence>
<dbReference type="PRINTS" id="PR00722">
    <property type="entry name" value="CHYMOTRYPSIN"/>
</dbReference>
<keyword evidence="5" id="KW-1185">Reference proteome</keyword>
<dbReference type="InterPro" id="IPR001254">
    <property type="entry name" value="Trypsin_dom"/>
</dbReference>
<organism evidence="4 5">
    <name type="scientific">Crossiella cryophila</name>
    <dbReference type="NCBI Taxonomy" id="43355"/>
    <lineage>
        <taxon>Bacteria</taxon>
        <taxon>Bacillati</taxon>
        <taxon>Actinomycetota</taxon>
        <taxon>Actinomycetes</taxon>
        <taxon>Pseudonocardiales</taxon>
        <taxon>Pseudonocardiaceae</taxon>
        <taxon>Crossiella</taxon>
    </lineage>
</organism>
<dbReference type="GO" id="GO:0006508">
    <property type="term" value="P:proteolysis"/>
    <property type="evidence" value="ECO:0007669"/>
    <property type="project" value="InterPro"/>
</dbReference>
<feature type="chain" id="PRO_5031481589" description="Peptidase S1 domain-containing protein" evidence="2">
    <location>
        <begin position="27"/>
        <end position="505"/>
    </location>
</feature>
<dbReference type="InterPro" id="IPR043504">
    <property type="entry name" value="Peptidase_S1_PA_chymotrypsin"/>
</dbReference>
<dbReference type="Proteomes" id="UP000533598">
    <property type="component" value="Unassembled WGS sequence"/>
</dbReference>
<dbReference type="RefSeq" id="WP_185004638.1">
    <property type="nucleotide sequence ID" value="NZ_BAAAUI010000052.1"/>
</dbReference>
<dbReference type="SMART" id="SM00020">
    <property type="entry name" value="Tryp_SPc"/>
    <property type="match status" value="1"/>
</dbReference>
<dbReference type="GO" id="GO:0004252">
    <property type="term" value="F:serine-type endopeptidase activity"/>
    <property type="evidence" value="ECO:0007669"/>
    <property type="project" value="InterPro"/>
</dbReference>
<accession>A0A7W7FV19</accession>
<dbReference type="SUPFAM" id="SSF50494">
    <property type="entry name" value="Trypsin-like serine proteases"/>
    <property type="match status" value="2"/>
</dbReference>
<dbReference type="InterPro" id="IPR018114">
    <property type="entry name" value="TRYPSIN_HIS"/>
</dbReference>
<dbReference type="Pfam" id="PF13365">
    <property type="entry name" value="Trypsin_2"/>
    <property type="match status" value="1"/>
</dbReference>
<dbReference type="EMBL" id="JACHMH010000001">
    <property type="protein sequence ID" value="MBB4678817.1"/>
    <property type="molecule type" value="Genomic_DNA"/>
</dbReference>
<dbReference type="InterPro" id="IPR001314">
    <property type="entry name" value="Peptidase_S1A"/>
</dbReference>
<dbReference type="PANTHER" id="PTHR24253">
    <property type="entry name" value="TRANSMEMBRANE PROTEASE SERINE"/>
    <property type="match status" value="1"/>
</dbReference>
<proteinExistence type="predicted"/>
<evidence type="ECO:0000313" key="5">
    <source>
        <dbReference type="Proteomes" id="UP000533598"/>
    </source>
</evidence>
<dbReference type="Pfam" id="PF00089">
    <property type="entry name" value="Trypsin"/>
    <property type="match status" value="1"/>
</dbReference>
<feature type="domain" description="Peptidase S1" evidence="3">
    <location>
        <begin position="27"/>
        <end position="252"/>
    </location>
</feature>
<reference evidence="4 5" key="1">
    <citation type="submission" date="2020-08" db="EMBL/GenBank/DDBJ databases">
        <title>Sequencing the genomes of 1000 actinobacteria strains.</title>
        <authorList>
            <person name="Klenk H.-P."/>
        </authorList>
    </citation>
    <scope>NUCLEOTIDE SEQUENCE [LARGE SCALE GENOMIC DNA]</scope>
    <source>
        <strain evidence="4 5">DSM 44230</strain>
    </source>
</reference>
<evidence type="ECO:0000256" key="2">
    <source>
        <dbReference type="SAM" id="SignalP"/>
    </source>
</evidence>
<dbReference type="PROSITE" id="PS00134">
    <property type="entry name" value="TRYPSIN_HIS"/>
    <property type="match status" value="1"/>
</dbReference>